<evidence type="ECO:0000256" key="7">
    <source>
        <dbReference type="ARBA" id="ARBA00023136"/>
    </source>
</evidence>
<dbReference type="GO" id="GO:0017119">
    <property type="term" value="C:Golgi transport complex"/>
    <property type="evidence" value="ECO:0007669"/>
    <property type="project" value="TreeGrafter"/>
</dbReference>
<proteinExistence type="inferred from homology"/>
<evidence type="ECO:0000256" key="5">
    <source>
        <dbReference type="ARBA" id="ARBA00022927"/>
    </source>
</evidence>
<accession>A0A8D8QHM2</accession>
<evidence type="ECO:0000256" key="9">
    <source>
        <dbReference type="SAM" id="MobiDB-lite"/>
    </source>
</evidence>
<keyword evidence="4" id="KW-0813">Transport</keyword>
<evidence type="ECO:0000256" key="6">
    <source>
        <dbReference type="ARBA" id="ARBA00023034"/>
    </source>
</evidence>
<evidence type="ECO:0000256" key="2">
    <source>
        <dbReference type="ARBA" id="ARBA00009936"/>
    </source>
</evidence>
<dbReference type="InterPro" id="IPR048685">
    <property type="entry name" value="COG3_C"/>
</dbReference>
<dbReference type="GO" id="GO:0007030">
    <property type="term" value="P:Golgi organization"/>
    <property type="evidence" value="ECO:0007669"/>
    <property type="project" value="TreeGrafter"/>
</dbReference>
<keyword evidence="6" id="KW-0333">Golgi apparatus</keyword>
<dbReference type="EMBL" id="HBUF01077539">
    <property type="protein sequence ID" value="CAG6631653.1"/>
    <property type="molecule type" value="Transcribed_RNA"/>
</dbReference>
<evidence type="ECO:0000256" key="3">
    <source>
        <dbReference type="ARBA" id="ARBA00020976"/>
    </source>
</evidence>
<comment type="similarity">
    <text evidence="2">Belongs to the COG3 family.</text>
</comment>
<dbReference type="EMBL" id="HBUF01077538">
    <property type="protein sequence ID" value="CAG6631651.1"/>
    <property type="molecule type" value="Transcribed_RNA"/>
</dbReference>
<reference evidence="12" key="1">
    <citation type="submission" date="2021-05" db="EMBL/GenBank/DDBJ databases">
        <authorList>
            <person name="Alioto T."/>
            <person name="Alioto T."/>
            <person name="Gomez Garrido J."/>
        </authorList>
    </citation>
    <scope>NUCLEOTIDE SEQUENCE</scope>
</reference>
<feature type="domain" description="Conserved oligomeric Golgi complex subunit 3 N-terminal" evidence="10">
    <location>
        <begin position="110"/>
        <end position="250"/>
    </location>
</feature>
<dbReference type="PANTHER" id="PTHR13302:SF8">
    <property type="entry name" value="CONSERVED OLIGOMERIC GOLGI COMPLEX SUBUNIT 3"/>
    <property type="match status" value="1"/>
</dbReference>
<keyword evidence="7" id="KW-0472">Membrane</keyword>
<evidence type="ECO:0000259" key="11">
    <source>
        <dbReference type="Pfam" id="PF20671"/>
    </source>
</evidence>
<sequence length="789" mass="89378">MVDVAKTSSSANKLQDWEKTLAPLSKSQRTSLQELDDEQVTARPFPSKFLKKDQVKEKDKEESSIVPEDINSKLDHIASLNSVAEFLTFYATLENDWMDQESYEFEAFRIELEKKQNECNSILNTVNSSLQKLEELKKEYNLVSGKTNSLHKVSEQLLLDQTRLNQLDTEISQHVKHFKDIDRINQLLDSAQLNVLGDMFGQLLNDIDVHLVYINAHKTYKDSGAYLVRYGHALNRIVTLVRAQVGDTLRSIALAPGTQHTIDAAIVSTNYNKFRLAAAKLRPIIANIETRTEKSPEYNNLLAECEIYYLQARRTIAPHWAASEIRAVSQERPEPSSLVKAGVCFLLQLCLDEYDLYGQFFSRVGEGFKGYLEELCTSLYDIVRPLVIHMQHLETLSELCTVLRHQVQEQIQMNPNACDVLQRVCQQLLQDTEERLVFRANMYLHSDILYYNPSPGDLAYPEKLEVMAKISESLAEPEERGLHRVGSHSSLVSEKSMTCEEVRSINRSAGKTAPVDLQGLWYPPVRRTLVCLSRLYRCVEKPIFQGISQEAVSMCIQSVASAADKISAAKSPIDGELFQIKHLLILREQIAPFQVDFTSKEVSLDFNKVKNAAYSLLQKRYKIFSLDSTNSILELLLDGIPFITENTLDSRKEVDRQLKASCEMLIRHATTLVVGSLQNFMDKTKTSEVRPGASIISVIVQETLRKIKEHLPGLQRKMALYLVNPDTQFILYRPVKNNIIGLFASLHAYISSHYSVEDLLIIGCPTSEQVSILLSSVSLVTKQSPIPES</sequence>
<dbReference type="Pfam" id="PF04136">
    <property type="entry name" value="COG3_N"/>
    <property type="match status" value="1"/>
</dbReference>
<organism evidence="12">
    <name type="scientific">Cacopsylla melanoneura</name>
    <dbReference type="NCBI Taxonomy" id="428564"/>
    <lineage>
        <taxon>Eukaryota</taxon>
        <taxon>Metazoa</taxon>
        <taxon>Ecdysozoa</taxon>
        <taxon>Arthropoda</taxon>
        <taxon>Hexapoda</taxon>
        <taxon>Insecta</taxon>
        <taxon>Pterygota</taxon>
        <taxon>Neoptera</taxon>
        <taxon>Paraneoptera</taxon>
        <taxon>Hemiptera</taxon>
        <taxon>Sternorrhyncha</taxon>
        <taxon>Psylloidea</taxon>
        <taxon>Psyllidae</taxon>
        <taxon>Psyllinae</taxon>
        <taxon>Cacopsylla</taxon>
    </lineage>
</organism>
<dbReference type="InterPro" id="IPR007265">
    <property type="entry name" value="COG_su3"/>
</dbReference>
<keyword evidence="5" id="KW-0653">Protein transport</keyword>
<dbReference type="GO" id="GO:0000139">
    <property type="term" value="C:Golgi membrane"/>
    <property type="evidence" value="ECO:0007669"/>
    <property type="project" value="UniProtKB-SubCell"/>
</dbReference>
<dbReference type="EMBL" id="HBUF01077537">
    <property type="protein sequence ID" value="CAG6631649.1"/>
    <property type="molecule type" value="Transcribed_RNA"/>
</dbReference>
<comment type="subcellular location">
    <subcellularLocation>
        <location evidence="1">Golgi apparatus membrane</location>
        <topology evidence="1">Peripheral membrane protein</topology>
    </subcellularLocation>
</comment>
<dbReference type="GO" id="GO:0006886">
    <property type="term" value="P:intracellular protein transport"/>
    <property type="evidence" value="ECO:0007669"/>
    <property type="project" value="InterPro"/>
</dbReference>
<evidence type="ECO:0000256" key="8">
    <source>
        <dbReference type="ARBA" id="ARBA00031339"/>
    </source>
</evidence>
<dbReference type="EMBL" id="HBUF01077540">
    <property type="protein sequence ID" value="CAG6631655.1"/>
    <property type="molecule type" value="Transcribed_RNA"/>
</dbReference>
<dbReference type="GO" id="GO:0006891">
    <property type="term" value="P:intra-Golgi vesicle-mediated transport"/>
    <property type="evidence" value="ECO:0007669"/>
    <property type="project" value="TreeGrafter"/>
</dbReference>
<dbReference type="AlphaFoldDB" id="A0A8D8QHM2"/>
<dbReference type="GO" id="GO:0005801">
    <property type="term" value="C:cis-Golgi network"/>
    <property type="evidence" value="ECO:0007669"/>
    <property type="project" value="InterPro"/>
</dbReference>
<evidence type="ECO:0000256" key="4">
    <source>
        <dbReference type="ARBA" id="ARBA00022448"/>
    </source>
</evidence>
<feature type="region of interest" description="Disordered" evidence="9">
    <location>
        <begin position="25"/>
        <end position="46"/>
    </location>
</feature>
<name>A0A8D8QHM2_9HEMI</name>
<dbReference type="Pfam" id="PF20671">
    <property type="entry name" value="COG3_C"/>
    <property type="match status" value="1"/>
</dbReference>
<protein>
    <recommendedName>
        <fullName evidence="3">Conserved oligomeric Golgi complex subunit 3</fullName>
    </recommendedName>
    <alternativeName>
        <fullName evidence="8">Component of oligomeric Golgi complex 3</fullName>
    </alternativeName>
</protein>
<evidence type="ECO:0000256" key="1">
    <source>
        <dbReference type="ARBA" id="ARBA00004395"/>
    </source>
</evidence>
<dbReference type="InterPro" id="IPR048320">
    <property type="entry name" value="COG3_N"/>
</dbReference>
<evidence type="ECO:0000259" key="10">
    <source>
        <dbReference type="Pfam" id="PF04136"/>
    </source>
</evidence>
<evidence type="ECO:0000313" key="12">
    <source>
        <dbReference type="EMBL" id="CAG6631649.1"/>
    </source>
</evidence>
<dbReference type="PANTHER" id="PTHR13302">
    <property type="entry name" value="CONSERVED OLIGOMERIC GOLGI COMPLEX COMPONENT 3"/>
    <property type="match status" value="1"/>
</dbReference>
<feature type="domain" description="Conserved oligomeric Golgi complex subunit 3 C-terminal" evidence="11">
    <location>
        <begin position="271"/>
        <end position="609"/>
    </location>
</feature>